<gene>
    <name evidence="2" type="ORF">BPS26883_00871</name>
</gene>
<keyword evidence="1" id="KW-0472">Membrane</keyword>
<organism evidence="2 3">
    <name type="scientific">Burkholderia pseudomultivorans</name>
    <dbReference type="NCBI Taxonomy" id="1207504"/>
    <lineage>
        <taxon>Bacteria</taxon>
        <taxon>Pseudomonadati</taxon>
        <taxon>Pseudomonadota</taxon>
        <taxon>Betaproteobacteria</taxon>
        <taxon>Burkholderiales</taxon>
        <taxon>Burkholderiaceae</taxon>
        <taxon>Burkholderia</taxon>
        <taxon>Burkholderia cepacia complex</taxon>
    </lineage>
</organism>
<feature type="transmembrane region" description="Helical" evidence="1">
    <location>
        <begin position="44"/>
        <end position="65"/>
    </location>
</feature>
<evidence type="ECO:0000256" key="1">
    <source>
        <dbReference type="SAM" id="Phobius"/>
    </source>
</evidence>
<accession>A0A6P2HW53</accession>
<feature type="transmembrane region" description="Helical" evidence="1">
    <location>
        <begin position="6"/>
        <end position="32"/>
    </location>
</feature>
<evidence type="ECO:0000313" key="2">
    <source>
        <dbReference type="EMBL" id="VWB21538.1"/>
    </source>
</evidence>
<keyword evidence="1" id="KW-0812">Transmembrane</keyword>
<reference evidence="2 3" key="1">
    <citation type="submission" date="2019-09" db="EMBL/GenBank/DDBJ databases">
        <authorList>
            <person name="Depoorter E."/>
        </authorList>
    </citation>
    <scope>NUCLEOTIDE SEQUENCE [LARGE SCALE GENOMIC DNA]</scope>
    <source>
        <strain evidence="2">LMG 26883</strain>
    </source>
</reference>
<proteinExistence type="predicted"/>
<keyword evidence="1" id="KW-1133">Transmembrane helix</keyword>
<dbReference type="Proteomes" id="UP000494162">
    <property type="component" value="Unassembled WGS sequence"/>
</dbReference>
<dbReference type="AlphaFoldDB" id="A0A6P2HW53"/>
<protein>
    <submittedName>
        <fullName evidence="2">Uncharacterized protein</fullName>
    </submittedName>
</protein>
<name>A0A6P2HW53_9BURK</name>
<dbReference type="EMBL" id="CABVPP010000003">
    <property type="protein sequence ID" value="VWB21538.1"/>
    <property type="molecule type" value="Genomic_DNA"/>
</dbReference>
<sequence>MLYGISGFAIAMFLALVATIGLVVVVALLGLGRTIRANRLWKRSLVGFIVIAGIEAVMLAGNAAIEQLYERASVAWYTHHLTRPAVFDGATFPAGSTVVQSPDWPHAVTGGTVPPNTPLWGAAVSGDFASDSIDASVGKGTYLTEGTLARPASFEGIACAPGAFSHRAGQVSRDYQKKVVCTLASDFRAGDVVLPTGSHIEAIDTDATHVGTISGTLPHEWSTFGVRCAKGAFDIDESGRFTCVSAKRQRIAGYDLAEDRKITVYRSPQGEPGVREGVLASTFEVDVMRIPAGAWMYVPDDNYFANSAERVSSLALERHQYLEFRIPAGTALHVADEVLEGGAVTVQMNGMAANIEVAGKSDDQASRRYTLRFRAK</sequence>
<evidence type="ECO:0000313" key="3">
    <source>
        <dbReference type="Proteomes" id="UP000494162"/>
    </source>
</evidence>